<evidence type="ECO:0000313" key="2">
    <source>
        <dbReference type="EMBL" id="GCC18940.1"/>
    </source>
</evidence>
<accession>A0A401RLF3</accession>
<reference evidence="2 3" key="1">
    <citation type="journal article" date="2018" name="Nat. Ecol. Evol.">
        <title>Shark genomes provide insights into elasmobranch evolution and the origin of vertebrates.</title>
        <authorList>
            <person name="Hara Y"/>
            <person name="Yamaguchi K"/>
            <person name="Onimaru K"/>
            <person name="Kadota M"/>
            <person name="Koyanagi M"/>
            <person name="Keeley SD"/>
            <person name="Tatsumi K"/>
            <person name="Tanaka K"/>
            <person name="Motone F"/>
            <person name="Kageyama Y"/>
            <person name="Nozu R"/>
            <person name="Adachi N"/>
            <person name="Nishimura O"/>
            <person name="Nakagawa R"/>
            <person name="Tanegashima C"/>
            <person name="Kiyatake I"/>
            <person name="Matsumoto R"/>
            <person name="Murakumo K"/>
            <person name="Nishida K"/>
            <person name="Terakita A"/>
            <person name="Kuratani S"/>
            <person name="Sato K"/>
            <person name="Hyodo S Kuraku.S."/>
        </authorList>
    </citation>
    <scope>NUCLEOTIDE SEQUENCE [LARGE SCALE GENOMIC DNA]</scope>
</reference>
<dbReference type="OMA" id="IHNIYFR"/>
<keyword evidence="3" id="KW-1185">Reference proteome</keyword>
<evidence type="ECO:0000256" key="1">
    <source>
        <dbReference type="SAM" id="Phobius"/>
    </source>
</evidence>
<gene>
    <name evidence="2" type="ORF">chiPu_0020931</name>
</gene>
<feature type="transmembrane region" description="Helical" evidence="1">
    <location>
        <begin position="6"/>
        <end position="25"/>
    </location>
</feature>
<evidence type="ECO:0000313" key="3">
    <source>
        <dbReference type="Proteomes" id="UP000287033"/>
    </source>
</evidence>
<dbReference type="PANTHER" id="PTHR35442:SF1">
    <property type="entry name" value="CATION CHANNEL SPERM-ASSOCIATED AUXILIARY SUBUNIT TMEM249"/>
    <property type="match status" value="1"/>
</dbReference>
<sequence length="146" mass="17496">MATLQFAGFFILLFLLGLWFILTSIGRRNLIIDLNEEMYEFYIYRYLQRKSTLDEIYIRLKDQKTAQGKFYYKLILNGTYIEVLSLTGIKFSSNQEKLEKLGMRLASKLNLNYFDCVDISRKHIIRHWPQYKPEDKKKKKGWASFV</sequence>
<dbReference type="InterPro" id="IPR027861">
    <property type="entry name" value="TMEM249"/>
</dbReference>
<keyword evidence="1" id="KW-0472">Membrane</keyword>
<dbReference type="Pfam" id="PF15158">
    <property type="entry name" value="TMEM249"/>
    <property type="match status" value="1"/>
</dbReference>
<dbReference type="OrthoDB" id="5519333at2759"/>
<dbReference type="PANTHER" id="PTHR35442">
    <property type="entry name" value="TRANSMEMBRANE PROTEIN 249"/>
    <property type="match status" value="1"/>
</dbReference>
<proteinExistence type="predicted"/>
<organism evidence="2 3">
    <name type="scientific">Chiloscyllium punctatum</name>
    <name type="common">Brownbanded bambooshark</name>
    <name type="synonym">Hemiscyllium punctatum</name>
    <dbReference type="NCBI Taxonomy" id="137246"/>
    <lineage>
        <taxon>Eukaryota</taxon>
        <taxon>Metazoa</taxon>
        <taxon>Chordata</taxon>
        <taxon>Craniata</taxon>
        <taxon>Vertebrata</taxon>
        <taxon>Chondrichthyes</taxon>
        <taxon>Elasmobranchii</taxon>
        <taxon>Galeomorphii</taxon>
        <taxon>Galeoidea</taxon>
        <taxon>Orectolobiformes</taxon>
        <taxon>Hemiscylliidae</taxon>
        <taxon>Chiloscyllium</taxon>
    </lineage>
</organism>
<protein>
    <submittedName>
        <fullName evidence="2">Uncharacterized protein</fullName>
    </submittedName>
</protein>
<dbReference type="AlphaFoldDB" id="A0A401RLF3"/>
<dbReference type="EMBL" id="BEZZ01003119">
    <property type="protein sequence ID" value="GCC18940.1"/>
    <property type="molecule type" value="Genomic_DNA"/>
</dbReference>
<name>A0A401RLF3_CHIPU</name>
<keyword evidence="1" id="KW-1133">Transmembrane helix</keyword>
<comment type="caution">
    <text evidence="2">The sequence shown here is derived from an EMBL/GenBank/DDBJ whole genome shotgun (WGS) entry which is preliminary data.</text>
</comment>
<keyword evidence="1" id="KW-0812">Transmembrane</keyword>
<dbReference type="Proteomes" id="UP000287033">
    <property type="component" value="Unassembled WGS sequence"/>
</dbReference>